<evidence type="ECO:0000256" key="1">
    <source>
        <dbReference type="ARBA" id="ARBA00005254"/>
    </source>
</evidence>
<dbReference type="PANTHER" id="PTHR43664:SF1">
    <property type="entry name" value="BETA-METHYLMALYL-COA DEHYDRATASE"/>
    <property type="match status" value="1"/>
</dbReference>
<dbReference type="InterPro" id="IPR029069">
    <property type="entry name" value="HotDog_dom_sf"/>
</dbReference>
<accession>A0A2U3P915</accession>
<dbReference type="Pfam" id="PF01575">
    <property type="entry name" value="MaoC_dehydratas"/>
    <property type="match status" value="1"/>
</dbReference>
<dbReference type="STRING" id="1841861.GCA_900157365_00770"/>
<dbReference type="InterPro" id="IPR052342">
    <property type="entry name" value="MCH/BMMD"/>
</dbReference>
<proteinExistence type="inferred from homology"/>
<protein>
    <submittedName>
        <fullName evidence="3">Acyl dehydratase</fullName>
    </submittedName>
</protein>
<reference evidence="3 4" key="1">
    <citation type="submission" date="2017-01" db="EMBL/GenBank/DDBJ databases">
        <authorList>
            <consortium name="Urmite Genomes"/>
        </authorList>
    </citation>
    <scope>NUCLEOTIDE SEQUENCE [LARGE SCALE GENOMIC DNA]</scope>
    <source>
        <strain evidence="3 4">AB215</strain>
    </source>
</reference>
<dbReference type="EMBL" id="FUEZ01000004">
    <property type="protein sequence ID" value="SPM40256.1"/>
    <property type="molecule type" value="Genomic_DNA"/>
</dbReference>
<dbReference type="InterPro" id="IPR002539">
    <property type="entry name" value="MaoC-like_dom"/>
</dbReference>
<organism evidence="3 4">
    <name type="scientific">Mycobacterium numidiamassiliense</name>
    <dbReference type="NCBI Taxonomy" id="1841861"/>
    <lineage>
        <taxon>Bacteria</taxon>
        <taxon>Bacillati</taxon>
        <taxon>Actinomycetota</taxon>
        <taxon>Actinomycetes</taxon>
        <taxon>Mycobacteriales</taxon>
        <taxon>Mycobacteriaceae</taxon>
        <taxon>Mycobacterium</taxon>
    </lineage>
</organism>
<name>A0A2U3P915_9MYCO</name>
<evidence type="ECO:0000313" key="3">
    <source>
        <dbReference type="EMBL" id="SPM40256.1"/>
    </source>
</evidence>
<dbReference type="AlphaFoldDB" id="A0A2U3P915"/>
<dbReference type="Proteomes" id="UP000240424">
    <property type="component" value="Unassembled WGS sequence"/>
</dbReference>
<dbReference type="PANTHER" id="PTHR43664">
    <property type="entry name" value="MONOAMINE OXIDASE-RELATED"/>
    <property type="match status" value="1"/>
</dbReference>
<feature type="domain" description="MaoC-like" evidence="2">
    <location>
        <begin position="17"/>
        <end position="124"/>
    </location>
</feature>
<feature type="non-terminal residue" evidence="3">
    <location>
        <position position="1"/>
    </location>
</feature>
<sequence>VNSQTSRADDEFTVGASRECTVIADVTRTQIVQFAGASGDYSPLHTDEPRALGAGYPSVMAHGMLAMGAAERLLAEWVGRERLMRYRVRFVSPVWPGDSLYAIVTVLDVRGNPQSSYVDLDVRTINQHGVTVLSGSATARI</sequence>
<dbReference type="Gene3D" id="3.10.129.10">
    <property type="entry name" value="Hotdog Thioesterase"/>
    <property type="match status" value="1"/>
</dbReference>
<evidence type="ECO:0000313" key="4">
    <source>
        <dbReference type="Proteomes" id="UP000240424"/>
    </source>
</evidence>
<evidence type="ECO:0000259" key="2">
    <source>
        <dbReference type="Pfam" id="PF01575"/>
    </source>
</evidence>
<comment type="similarity">
    <text evidence="1">Belongs to the enoyl-CoA hydratase/isomerase family.</text>
</comment>
<gene>
    <name evidence="3" type="ORF">MNAB215_2452</name>
</gene>
<keyword evidence="4" id="KW-1185">Reference proteome</keyword>
<dbReference type="SUPFAM" id="SSF54637">
    <property type="entry name" value="Thioesterase/thiol ester dehydrase-isomerase"/>
    <property type="match status" value="1"/>
</dbReference>